<dbReference type="InterPro" id="IPR002818">
    <property type="entry name" value="DJ-1/PfpI"/>
</dbReference>
<dbReference type="NCBIfam" id="TIGR01382">
    <property type="entry name" value="PfpI"/>
    <property type="match status" value="1"/>
</dbReference>
<protein>
    <submittedName>
        <fullName evidence="3">Type 1 glutamine amidotransferase</fullName>
    </submittedName>
</protein>
<evidence type="ECO:0000256" key="1">
    <source>
        <dbReference type="ARBA" id="ARBA00008542"/>
    </source>
</evidence>
<evidence type="ECO:0000313" key="3">
    <source>
        <dbReference type="EMBL" id="MCR0984931.1"/>
    </source>
</evidence>
<accession>A0ABT1XB14</accession>
<dbReference type="InterPro" id="IPR029062">
    <property type="entry name" value="Class_I_gatase-like"/>
</dbReference>
<keyword evidence="3" id="KW-0315">Glutamine amidotransferase</keyword>
<dbReference type="Pfam" id="PF01965">
    <property type="entry name" value="DJ-1_PfpI"/>
    <property type="match status" value="1"/>
</dbReference>
<gene>
    <name evidence="3" type="ORF">NRP21_23000</name>
</gene>
<dbReference type="CDD" id="cd03134">
    <property type="entry name" value="GATase1_PfpI_like"/>
    <property type="match status" value="1"/>
</dbReference>
<organism evidence="3 4">
    <name type="scientific">Roseomonas populi</name>
    <dbReference type="NCBI Taxonomy" id="3121582"/>
    <lineage>
        <taxon>Bacteria</taxon>
        <taxon>Pseudomonadati</taxon>
        <taxon>Pseudomonadota</taxon>
        <taxon>Alphaproteobacteria</taxon>
        <taxon>Acetobacterales</taxon>
        <taxon>Roseomonadaceae</taxon>
        <taxon>Roseomonas</taxon>
    </lineage>
</organism>
<name>A0ABT1XB14_9PROT</name>
<dbReference type="PANTHER" id="PTHR42733:SF12">
    <property type="entry name" value="PROTEINASE"/>
    <property type="match status" value="1"/>
</dbReference>
<dbReference type="Proteomes" id="UP001524642">
    <property type="component" value="Unassembled WGS sequence"/>
</dbReference>
<dbReference type="RefSeq" id="WP_257718583.1">
    <property type="nucleotide sequence ID" value="NZ_JANJOU010000026.1"/>
</dbReference>
<feature type="domain" description="DJ-1/PfpI" evidence="2">
    <location>
        <begin position="10"/>
        <end position="175"/>
    </location>
</feature>
<comment type="similarity">
    <text evidence="1">Belongs to the peptidase C56 family.</text>
</comment>
<proteinExistence type="inferred from homology"/>
<dbReference type="PROSITE" id="PS51276">
    <property type="entry name" value="PEPTIDASE_C56_PFPI"/>
    <property type="match status" value="1"/>
</dbReference>
<dbReference type="EMBL" id="JANJOU010000026">
    <property type="protein sequence ID" value="MCR0984931.1"/>
    <property type="molecule type" value="Genomic_DNA"/>
</dbReference>
<dbReference type="Gene3D" id="3.40.50.880">
    <property type="match status" value="1"/>
</dbReference>
<dbReference type="PANTHER" id="PTHR42733">
    <property type="entry name" value="DJ-1 PROTEIN"/>
    <property type="match status" value="1"/>
</dbReference>
<keyword evidence="4" id="KW-1185">Reference proteome</keyword>
<evidence type="ECO:0000313" key="4">
    <source>
        <dbReference type="Proteomes" id="UP001524642"/>
    </source>
</evidence>
<reference evidence="3 4" key="1">
    <citation type="submission" date="2022-06" db="EMBL/GenBank/DDBJ databases">
        <title>Roseomonas CN29.</title>
        <authorList>
            <person name="Cheng Y."/>
            <person name="He X."/>
        </authorList>
    </citation>
    <scope>NUCLEOTIDE SEQUENCE [LARGE SCALE GENOMIC DNA]</scope>
    <source>
        <strain evidence="3 4">CN29</strain>
    </source>
</reference>
<evidence type="ECO:0000259" key="2">
    <source>
        <dbReference type="Pfam" id="PF01965"/>
    </source>
</evidence>
<dbReference type="SUPFAM" id="SSF52317">
    <property type="entry name" value="Class I glutamine amidotransferase-like"/>
    <property type="match status" value="1"/>
</dbReference>
<dbReference type="InterPro" id="IPR006286">
    <property type="entry name" value="C56_PfpI-like"/>
</dbReference>
<sequence length="191" mass="20624">MANDSLDGLKVAILVTDGFEQVEMTEPRKALDAAGARTSIVSPKDGRVRAWNLTEWGDEFPVDVPLAQARPEDFDAILLPGGVINPDTLRMNESAVLFAQSFLDGGKPVATICHGPWTLTETGKLRGRRLAAWPSLQTDLENAGADWVDQAAVVDGNLVSSRKPDDIPAFNREMVGLFGRAHPGQVGQRAH</sequence>
<comment type="caution">
    <text evidence="3">The sequence shown here is derived from an EMBL/GenBank/DDBJ whole genome shotgun (WGS) entry which is preliminary data.</text>
</comment>